<dbReference type="EMBL" id="JARK01001423">
    <property type="protein sequence ID" value="EYC04568.1"/>
    <property type="molecule type" value="Genomic_DNA"/>
</dbReference>
<dbReference type="AlphaFoldDB" id="A0A016TQ75"/>
<name>A0A016TQ75_9BILA</name>
<evidence type="ECO:0000313" key="3">
    <source>
        <dbReference type="Proteomes" id="UP000024635"/>
    </source>
</evidence>
<reference evidence="3" key="1">
    <citation type="journal article" date="2015" name="Nat. Genet.">
        <title>The genome and transcriptome of the zoonotic hookworm Ancylostoma ceylanicum identify infection-specific gene families.</title>
        <authorList>
            <person name="Schwarz E.M."/>
            <person name="Hu Y."/>
            <person name="Antoshechkin I."/>
            <person name="Miller M.M."/>
            <person name="Sternberg P.W."/>
            <person name="Aroian R.V."/>
        </authorList>
    </citation>
    <scope>NUCLEOTIDE SEQUENCE</scope>
    <source>
        <strain evidence="3">HY135</strain>
    </source>
</reference>
<feature type="transmembrane region" description="Helical" evidence="1">
    <location>
        <begin position="48"/>
        <end position="67"/>
    </location>
</feature>
<organism evidence="2 3">
    <name type="scientific">Ancylostoma ceylanicum</name>
    <dbReference type="NCBI Taxonomy" id="53326"/>
    <lineage>
        <taxon>Eukaryota</taxon>
        <taxon>Metazoa</taxon>
        <taxon>Ecdysozoa</taxon>
        <taxon>Nematoda</taxon>
        <taxon>Chromadorea</taxon>
        <taxon>Rhabditida</taxon>
        <taxon>Rhabditina</taxon>
        <taxon>Rhabditomorpha</taxon>
        <taxon>Strongyloidea</taxon>
        <taxon>Ancylostomatidae</taxon>
        <taxon>Ancylostomatinae</taxon>
        <taxon>Ancylostoma</taxon>
    </lineage>
</organism>
<comment type="caution">
    <text evidence="2">The sequence shown here is derived from an EMBL/GenBank/DDBJ whole genome shotgun (WGS) entry which is preliminary data.</text>
</comment>
<sequence length="84" mass="9907">MFLKFAVLGGAIQMWERILHSCDLLQHRHTKVPMMVILKGFCKKRTNSGFGCLFGFTFFVWSIFEWISLNEFKKKMNFLIQANV</sequence>
<gene>
    <name evidence="2" type="primary">Acey_s0087.g2086</name>
    <name evidence="2" type="ORF">Y032_0087g2086</name>
</gene>
<keyword evidence="3" id="KW-1185">Reference proteome</keyword>
<keyword evidence="1" id="KW-0812">Transmembrane</keyword>
<keyword evidence="1" id="KW-0472">Membrane</keyword>
<accession>A0A016TQ75</accession>
<dbReference type="Proteomes" id="UP000024635">
    <property type="component" value="Unassembled WGS sequence"/>
</dbReference>
<evidence type="ECO:0000256" key="1">
    <source>
        <dbReference type="SAM" id="Phobius"/>
    </source>
</evidence>
<keyword evidence="1" id="KW-1133">Transmembrane helix</keyword>
<evidence type="ECO:0000313" key="2">
    <source>
        <dbReference type="EMBL" id="EYC04568.1"/>
    </source>
</evidence>
<protein>
    <submittedName>
        <fullName evidence="2">Uncharacterized protein</fullName>
    </submittedName>
</protein>
<proteinExistence type="predicted"/>